<comment type="caution">
    <text evidence="1">The sequence shown here is derived from an EMBL/GenBank/DDBJ whole genome shotgun (WGS) entry which is preliminary data.</text>
</comment>
<accession>F9LXD1</accession>
<evidence type="ECO:0000313" key="2">
    <source>
        <dbReference type="Proteomes" id="UP000003858"/>
    </source>
</evidence>
<protein>
    <submittedName>
        <fullName evidence="1">Uncharacterized protein</fullName>
    </submittedName>
</protein>
<dbReference type="RefSeq" id="WP_004243676.1">
    <property type="nucleotide sequence ID" value="NZ_AFUB01000040.1"/>
</dbReference>
<organism evidence="1 2">
    <name type="scientific">Streptococcus mitis bv. 2 str. SK95</name>
    <dbReference type="NCBI Taxonomy" id="1000588"/>
    <lineage>
        <taxon>Bacteria</taxon>
        <taxon>Bacillati</taxon>
        <taxon>Bacillota</taxon>
        <taxon>Bacilli</taxon>
        <taxon>Lactobacillales</taxon>
        <taxon>Streptococcaceae</taxon>
        <taxon>Streptococcus</taxon>
    </lineage>
</organism>
<name>F9LXD1_STROR</name>
<dbReference type="AlphaFoldDB" id="F9LXD1"/>
<proteinExistence type="predicted"/>
<dbReference type="Proteomes" id="UP000003858">
    <property type="component" value="Unassembled WGS sequence"/>
</dbReference>
<reference evidence="1 2" key="1">
    <citation type="submission" date="2011-05" db="EMBL/GenBank/DDBJ databases">
        <authorList>
            <person name="Durkin A.S."/>
            <person name="Radune D."/>
            <person name="Hostetler J."/>
            <person name="Torralba M."/>
            <person name="Gillis M."/>
            <person name="Methe B."/>
            <person name="Sutton G."/>
            <person name="Nelson K.E."/>
        </authorList>
    </citation>
    <scope>NUCLEOTIDE SEQUENCE [LARGE SCALE GENOMIC DNA]</scope>
    <source>
        <strain evidence="1 2">SK95</strain>
    </source>
</reference>
<dbReference type="EMBL" id="AFUB01000040">
    <property type="protein sequence ID" value="EGU65696.1"/>
    <property type="molecule type" value="Genomic_DNA"/>
</dbReference>
<dbReference type="PATRIC" id="fig|1000588.3.peg.1049"/>
<evidence type="ECO:0000313" key="1">
    <source>
        <dbReference type="EMBL" id="EGU65696.1"/>
    </source>
</evidence>
<sequence>MGAIRIQPDNYQAKQNQVDQTDKYTNPSGGFCRLLTDSFFSLLINAFKTTILASFLFKSVE</sequence>
<gene>
    <name evidence="1" type="ORF">HMPREF9965_1297</name>
</gene>